<dbReference type="Proteomes" id="UP000515150">
    <property type="component" value="Chromosome 21"/>
</dbReference>
<feature type="compositionally biased region" description="Acidic residues" evidence="5">
    <location>
        <begin position="804"/>
        <end position="824"/>
    </location>
</feature>
<dbReference type="AlphaFoldDB" id="A0A9W2XHU4"/>
<dbReference type="KEGG" id="bspl:114847619"/>
<dbReference type="Gene3D" id="2.60.40.10">
    <property type="entry name" value="Immunoglobulins"/>
    <property type="match status" value="2"/>
</dbReference>
<dbReference type="InterPro" id="IPR003599">
    <property type="entry name" value="Ig_sub"/>
</dbReference>
<comment type="subcellular location">
    <subcellularLocation>
        <location evidence="1">Membrane</location>
    </subcellularLocation>
</comment>
<organism evidence="9 10">
    <name type="scientific">Betta splendens</name>
    <name type="common">Siamese fighting fish</name>
    <dbReference type="NCBI Taxonomy" id="158456"/>
    <lineage>
        <taxon>Eukaryota</taxon>
        <taxon>Metazoa</taxon>
        <taxon>Chordata</taxon>
        <taxon>Craniata</taxon>
        <taxon>Vertebrata</taxon>
        <taxon>Euteleostomi</taxon>
        <taxon>Actinopterygii</taxon>
        <taxon>Neopterygii</taxon>
        <taxon>Teleostei</taxon>
        <taxon>Neoteleostei</taxon>
        <taxon>Acanthomorphata</taxon>
        <taxon>Anabantaria</taxon>
        <taxon>Anabantiformes</taxon>
        <taxon>Anabantoidei</taxon>
        <taxon>Osphronemidae</taxon>
        <taxon>Betta</taxon>
    </lineage>
</organism>
<evidence type="ECO:0000256" key="2">
    <source>
        <dbReference type="ARBA" id="ARBA00022729"/>
    </source>
</evidence>
<feature type="compositionally biased region" description="Acidic residues" evidence="5">
    <location>
        <begin position="768"/>
        <end position="780"/>
    </location>
</feature>
<evidence type="ECO:0000313" key="10">
    <source>
        <dbReference type="RefSeq" id="XP_055361243.1"/>
    </source>
</evidence>
<keyword evidence="6" id="KW-1133">Transmembrane helix</keyword>
<keyword evidence="6" id="KW-0812">Transmembrane</keyword>
<protein>
    <submittedName>
        <fullName evidence="10">Protein starmaker-like isoform X1</fullName>
    </submittedName>
</protein>
<feature type="compositionally biased region" description="Basic and acidic residues" evidence="5">
    <location>
        <begin position="708"/>
        <end position="731"/>
    </location>
</feature>
<evidence type="ECO:0000256" key="4">
    <source>
        <dbReference type="ARBA" id="ARBA00023180"/>
    </source>
</evidence>
<feature type="compositionally biased region" description="Basic and acidic residues" evidence="5">
    <location>
        <begin position="352"/>
        <end position="364"/>
    </location>
</feature>
<dbReference type="SMART" id="SM00409">
    <property type="entry name" value="IG"/>
    <property type="match status" value="2"/>
</dbReference>
<feature type="compositionally biased region" description="Basic and acidic residues" evidence="5">
    <location>
        <begin position="649"/>
        <end position="669"/>
    </location>
</feature>
<keyword evidence="4" id="KW-0325">Glycoprotein</keyword>
<feature type="domain" description="Ig-like" evidence="8">
    <location>
        <begin position="120"/>
        <end position="187"/>
    </location>
</feature>
<evidence type="ECO:0000256" key="5">
    <source>
        <dbReference type="SAM" id="MobiDB-lite"/>
    </source>
</evidence>
<dbReference type="InterPro" id="IPR036179">
    <property type="entry name" value="Ig-like_dom_sf"/>
</dbReference>
<dbReference type="SUPFAM" id="SSF48726">
    <property type="entry name" value="Immunoglobulin"/>
    <property type="match status" value="2"/>
</dbReference>
<keyword evidence="9" id="KW-1185">Reference proteome</keyword>
<dbReference type="GeneID" id="114847619"/>
<evidence type="ECO:0000256" key="3">
    <source>
        <dbReference type="ARBA" id="ARBA00023136"/>
    </source>
</evidence>
<evidence type="ECO:0000256" key="7">
    <source>
        <dbReference type="SAM" id="SignalP"/>
    </source>
</evidence>
<reference evidence="10" key="1">
    <citation type="submission" date="2025-08" db="UniProtKB">
        <authorList>
            <consortium name="RefSeq"/>
        </authorList>
    </citation>
    <scope>IDENTIFICATION</scope>
</reference>
<sequence length="831" mass="92421">MTRLYFVLCLLCSCSVYGQSPTFGLMGLKVNLKPHFNGTKQLDEILWKYNGNKVVGFDGIKQQEFGLFENRVSLDRISAELSITGLRLDDSGVYELDVYTDKVLKRQTLNLVVLEKLAKPNIKCETSNDGEEATLTCSVESIQCQYLMYEWISHGTGQRLTVPLSDKSKEYTCIVRNRLSNATATVTAKTCHPDEGVSALTISLIVAVVLLVAAIAVVVDIICRKRHNKACFKKDVEKTDDNGLKNETKHNEERTSLIHRTLTVPSDQRLGGELLYNNNTTSDLERSDTRNTELCKHEILVRGSVRKQVQEFEKKSHIRNLFHGTATDSPRKSSCESSNSSNKGEADAEQLDTSHSDQEAEPVKKQPSCEGPDDVPSNEKSDADAEHQDPSHSDQEVEPGGDFTALNAEAPAAPSAQQPVSPSHNDTNKTSTCDDNKNNQTGKVEGQSQMPSEGNVQELVSNFVNNPDNQTDTKQSFCAETKQLDPLHPEQRNEAGSVRQKVQEFKKNPHIRNLFLGTATGLNNEAPQNKHINPLSEPAAPTAQQPVNLSHDDTNMTSTCDEPYNKNDQTGKEDGQSQMPPEGIVHKRVLEFEYIPDNQTDQQKQLHKDGGEEPPAKETVRYLGTRFPAVGTKDTTEHNEGADSDQVTDETKAENVELSECEKNNDPNKKSQIRKAVSDQTESDNNQSQRPPNPEKPDQSNSLQESPDATHSDLDQQTQDKVECDSPKCEEQSDNNTTVSKENNGKEEGDTDDNEGQCSGKEKQPDKESDDEEDTEETMLEEQSAKESESKDTEEIGLQQSDKESDDEETRLEESDEDGNDEDTEQKMLVK</sequence>
<feature type="compositionally biased region" description="Basic and acidic residues" evidence="5">
    <location>
        <begin position="783"/>
        <end position="794"/>
    </location>
</feature>
<dbReference type="InterPro" id="IPR015631">
    <property type="entry name" value="CD2/SLAM_rcpt"/>
</dbReference>
<feature type="compositionally biased region" description="Polar residues" evidence="5">
    <location>
        <begin position="438"/>
        <end position="474"/>
    </location>
</feature>
<evidence type="ECO:0000259" key="8">
    <source>
        <dbReference type="PROSITE" id="PS50835"/>
    </source>
</evidence>
<feature type="chain" id="PRO_5040978822" evidence="7">
    <location>
        <begin position="19"/>
        <end position="831"/>
    </location>
</feature>
<feature type="signal peptide" evidence="7">
    <location>
        <begin position="1"/>
        <end position="18"/>
    </location>
</feature>
<feature type="compositionally biased region" description="Low complexity" evidence="5">
    <location>
        <begin position="410"/>
        <end position="423"/>
    </location>
</feature>
<feature type="compositionally biased region" description="Basic and acidic residues" evidence="5">
    <location>
        <begin position="377"/>
        <end position="395"/>
    </location>
</feature>
<feature type="region of interest" description="Disordered" evidence="5">
    <location>
        <begin position="535"/>
        <end position="831"/>
    </location>
</feature>
<evidence type="ECO:0000313" key="9">
    <source>
        <dbReference type="Proteomes" id="UP000515150"/>
    </source>
</evidence>
<dbReference type="PANTHER" id="PTHR12080:SF55">
    <property type="entry name" value="LYMPHOCYTE FUNCTION-ASSOCIATED ANTIGEN 3"/>
    <property type="match status" value="1"/>
</dbReference>
<feature type="region of interest" description="Disordered" evidence="5">
    <location>
        <begin position="320"/>
        <end position="474"/>
    </location>
</feature>
<dbReference type="GO" id="GO:0016020">
    <property type="term" value="C:membrane"/>
    <property type="evidence" value="ECO:0007669"/>
    <property type="project" value="UniProtKB-SubCell"/>
</dbReference>
<dbReference type="PANTHER" id="PTHR12080">
    <property type="entry name" value="SIGNALING LYMPHOCYTIC ACTIVATION MOLECULE"/>
    <property type="match status" value="1"/>
</dbReference>
<feature type="compositionally biased region" description="Polar residues" evidence="5">
    <location>
        <begin position="678"/>
        <end position="690"/>
    </location>
</feature>
<evidence type="ECO:0000256" key="1">
    <source>
        <dbReference type="ARBA" id="ARBA00004370"/>
    </source>
</evidence>
<feature type="transmembrane region" description="Helical" evidence="6">
    <location>
        <begin position="199"/>
        <end position="223"/>
    </location>
</feature>
<accession>A0A9W2XHU4</accession>
<name>A0A9W2XHU4_BETSP</name>
<dbReference type="InterPro" id="IPR013783">
    <property type="entry name" value="Ig-like_fold"/>
</dbReference>
<dbReference type="OrthoDB" id="9427418at2759"/>
<feature type="compositionally biased region" description="Basic and acidic residues" evidence="5">
    <location>
        <begin position="604"/>
        <end position="620"/>
    </location>
</feature>
<dbReference type="InterPro" id="IPR007110">
    <property type="entry name" value="Ig-like_dom"/>
</dbReference>
<keyword evidence="2 7" id="KW-0732">Signal</keyword>
<proteinExistence type="predicted"/>
<feature type="compositionally biased region" description="Basic and acidic residues" evidence="5">
    <location>
        <begin position="563"/>
        <end position="575"/>
    </location>
</feature>
<dbReference type="RefSeq" id="XP_055361243.1">
    <property type="nucleotide sequence ID" value="XM_055505268.1"/>
</dbReference>
<gene>
    <name evidence="10" type="primary">LOC114847619</name>
</gene>
<evidence type="ECO:0000256" key="6">
    <source>
        <dbReference type="SAM" id="Phobius"/>
    </source>
</evidence>
<keyword evidence="3 6" id="KW-0472">Membrane</keyword>
<dbReference type="PROSITE" id="PS50835">
    <property type="entry name" value="IG_LIKE"/>
    <property type="match status" value="1"/>
</dbReference>